<dbReference type="EMBL" id="JBHRSL010000001">
    <property type="protein sequence ID" value="MFC3050423.1"/>
    <property type="molecule type" value="Genomic_DNA"/>
</dbReference>
<dbReference type="PANTHER" id="PTHR12725">
    <property type="entry name" value="HALOACID DEHALOGENASE-LIKE HYDROLASE"/>
    <property type="match status" value="1"/>
</dbReference>
<dbReference type="PANTHER" id="PTHR12725:SF117">
    <property type="entry name" value="HALOACID DEHALOGENASE-LIKE HYDROLASE"/>
    <property type="match status" value="1"/>
</dbReference>
<dbReference type="Gene3D" id="1.10.150.450">
    <property type="match status" value="1"/>
</dbReference>
<proteinExistence type="predicted"/>
<accession>A0ABV7CZW0</accession>
<dbReference type="InterPro" id="IPR006439">
    <property type="entry name" value="HAD-SF_hydro_IA"/>
</dbReference>
<name>A0ABV7CZW0_9PROT</name>
<dbReference type="SFLD" id="SFLDS00003">
    <property type="entry name" value="Haloacid_Dehalogenase"/>
    <property type="match status" value="1"/>
</dbReference>
<dbReference type="RefSeq" id="WP_194214811.1">
    <property type="nucleotide sequence ID" value="NZ_CP061205.1"/>
</dbReference>
<dbReference type="SUPFAM" id="SSF56784">
    <property type="entry name" value="HAD-like"/>
    <property type="match status" value="1"/>
</dbReference>
<evidence type="ECO:0000313" key="1">
    <source>
        <dbReference type="EMBL" id="MFC3050423.1"/>
    </source>
</evidence>
<dbReference type="InterPro" id="IPR023214">
    <property type="entry name" value="HAD_sf"/>
</dbReference>
<dbReference type="SFLD" id="SFLDG01129">
    <property type="entry name" value="C1.5:_HAD__Beta-PGM__Phosphata"/>
    <property type="match status" value="1"/>
</dbReference>
<dbReference type="Pfam" id="PF00702">
    <property type="entry name" value="Hydrolase"/>
    <property type="match status" value="1"/>
</dbReference>
<dbReference type="Gene3D" id="3.40.50.1000">
    <property type="entry name" value="HAD superfamily/HAD-like"/>
    <property type="match status" value="1"/>
</dbReference>
<dbReference type="Proteomes" id="UP001595444">
    <property type="component" value="Unassembled WGS sequence"/>
</dbReference>
<reference evidence="2" key="1">
    <citation type="journal article" date="2019" name="Int. J. Syst. Evol. Microbiol.">
        <title>The Global Catalogue of Microorganisms (GCM) 10K type strain sequencing project: providing services to taxonomists for standard genome sequencing and annotation.</title>
        <authorList>
            <consortium name="The Broad Institute Genomics Platform"/>
            <consortium name="The Broad Institute Genome Sequencing Center for Infectious Disease"/>
            <person name="Wu L."/>
            <person name="Ma J."/>
        </authorList>
    </citation>
    <scope>NUCLEOTIDE SEQUENCE [LARGE SCALE GENOMIC DNA]</scope>
    <source>
        <strain evidence="2">KCTC 62164</strain>
    </source>
</reference>
<dbReference type="SFLD" id="SFLDG01132">
    <property type="entry name" value="C1.5.3:_5'-Nucleotidase_Like"/>
    <property type="match status" value="1"/>
</dbReference>
<dbReference type="NCBIfam" id="TIGR01993">
    <property type="entry name" value="Pyr-5-nucltdase"/>
    <property type="match status" value="1"/>
</dbReference>
<sequence>MQKNIQSPYHPVFESHRATWVFDLDNTLYAAECDLFSQIDRNIGSYVESFLGLDPVAARKVQKQYLVDHGTTLKGLMANYKVNPVDYLERVHDIDFSPIQPNPKLRAAIQKLDGKKLIFTNADKLYSEKVIKQLGIEDLFDGIFDIIAADLNPKPMPEVYEKFIRDHGVKPEEAVMFEDMARNLKPAHEMGMATVWIDTGSKWGKIGHDPAIIHAETTSLSDWLTDFVIR</sequence>
<keyword evidence="2" id="KW-1185">Reference proteome</keyword>
<comment type="caution">
    <text evidence="1">The sequence shown here is derived from an EMBL/GenBank/DDBJ whole genome shotgun (WGS) entry which is preliminary data.</text>
</comment>
<dbReference type="InterPro" id="IPR036412">
    <property type="entry name" value="HAD-like_sf"/>
</dbReference>
<dbReference type="CDD" id="cd02604">
    <property type="entry name" value="HAD_5NT"/>
    <property type="match status" value="1"/>
</dbReference>
<dbReference type="NCBIfam" id="TIGR01509">
    <property type="entry name" value="HAD-SF-IA-v3"/>
    <property type="match status" value="1"/>
</dbReference>
<protein>
    <submittedName>
        <fullName evidence="1">Pyrimidine 5'-nucleotidase</fullName>
    </submittedName>
</protein>
<evidence type="ECO:0000313" key="2">
    <source>
        <dbReference type="Proteomes" id="UP001595444"/>
    </source>
</evidence>
<gene>
    <name evidence="1" type="ORF">ACFOKA_00745</name>
</gene>
<organism evidence="1 2">
    <name type="scientific">Kordiimonas pumila</name>
    <dbReference type="NCBI Taxonomy" id="2161677"/>
    <lineage>
        <taxon>Bacteria</taxon>
        <taxon>Pseudomonadati</taxon>
        <taxon>Pseudomonadota</taxon>
        <taxon>Alphaproteobacteria</taxon>
        <taxon>Kordiimonadales</taxon>
        <taxon>Kordiimonadaceae</taxon>
        <taxon>Kordiimonas</taxon>
    </lineage>
</organism>
<dbReference type="InterPro" id="IPR010237">
    <property type="entry name" value="Pyr-5-nucltdase"/>
</dbReference>